<dbReference type="PANTHER" id="PTHR43537:SF49">
    <property type="entry name" value="TRANSCRIPTIONAL REGULATORY PROTEIN"/>
    <property type="match status" value="1"/>
</dbReference>
<dbReference type="InterPro" id="IPR036390">
    <property type="entry name" value="WH_DNA-bd_sf"/>
</dbReference>
<dbReference type="Proteomes" id="UP000199286">
    <property type="component" value="Unassembled WGS sequence"/>
</dbReference>
<keyword evidence="1" id="KW-0805">Transcription regulation</keyword>
<dbReference type="SMART" id="SM00345">
    <property type="entry name" value="HTH_GNTR"/>
    <property type="match status" value="1"/>
</dbReference>
<accession>A0A1H3FIU0</accession>
<organism evidence="5 6">
    <name type="scientific">Citreimonas salinaria</name>
    <dbReference type="NCBI Taxonomy" id="321339"/>
    <lineage>
        <taxon>Bacteria</taxon>
        <taxon>Pseudomonadati</taxon>
        <taxon>Pseudomonadota</taxon>
        <taxon>Alphaproteobacteria</taxon>
        <taxon>Rhodobacterales</taxon>
        <taxon>Roseobacteraceae</taxon>
        <taxon>Citreimonas</taxon>
    </lineage>
</organism>
<feature type="domain" description="HTH gntR-type" evidence="4">
    <location>
        <begin position="1"/>
        <end position="66"/>
    </location>
</feature>
<reference evidence="5 6" key="1">
    <citation type="submission" date="2016-10" db="EMBL/GenBank/DDBJ databases">
        <authorList>
            <person name="de Groot N.N."/>
        </authorList>
    </citation>
    <scope>NUCLEOTIDE SEQUENCE [LARGE SCALE GENOMIC DNA]</scope>
    <source>
        <strain evidence="5 6">DSM 26880</strain>
    </source>
</reference>
<dbReference type="SUPFAM" id="SSF48008">
    <property type="entry name" value="GntR ligand-binding domain-like"/>
    <property type="match status" value="1"/>
</dbReference>
<dbReference type="AlphaFoldDB" id="A0A1H3FIU0"/>
<proteinExistence type="predicted"/>
<keyword evidence="2" id="KW-0238">DNA-binding</keyword>
<dbReference type="InterPro" id="IPR036388">
    <property type="entry name" value="WH-like_DNA-bd_sf"/>
</dbReference>
<dbReference type="Pfam" id="PF00392">
    <property type="entry name" value="GntR"/>
    <property type="match status" value="1"/>
</dbReference>
<dbReference type="CDD" id="cd07377">
    <property type="entry name" value="WHTH_GntR"/>
    <property type="match status" value="1"/>
</dbReference>
<evidence type="ECO:0000313" key="5">
    <source>
        <dbReference type="EMBL" id="SDX90278.1"/>
    </source>
</evidence>
<protein>
    <submittedName>
        <fullName evidence="5">Transcriptional regulator, GntR family</fullName>
    </submittedName>
</protein>
<dbReference type="STRING" id="321339.SAMN05444340_101434"/>
<dbReference type="EMBL" id="FNPF01000001">
    <property type="protein sequence ID" value="SDX90278.1"/>
    <property type="molecule type" value="Genomic_DNA"/>
</dbReference>
<sequence length="218" mass="24187">MEKGISKSIAEMIVRGTLRPGDRLDEQSLAEKLDVSRMPIREAIQKLSSSGLVQLRPRRSAIVRRMSENELSEAFEAMGEIEGLCASYAAQRLSEARRLRVKALMEISRQVCDAGNGPEAQEIDDEFHALIHSGARNWMITALARETRIKVSPYSAIGFIFDSDLIDLTVPHRQHSAIAEAILDGDAANARALMIEHVGHNYLSLQELLPLAQERNGT</sequence>
<dbReference type="InterPro" id="IPR011711">
    <property type="entry name" value="GntR_C"/>
</dbReference>
<dbReference type="RefSeq" id="WP_089878476.1">
    <property type="nucleotide sequence ID" value="NZ_FNPF01000001.1"/>
</dbReference>
<dbReference type="PROSITE" id="PS50949">
    <property type="entry name" value="HTH_GNTR"/>
    <property type="match status" value="1"/>
</dbReference>
<evidence type="ECO:0000256" key="1">
    <source>
        <dbReference type="ARBA" id="ARBA00023015"/>
    </source>
</evidence>
<dbReference type="Gene3D" id="1.20.120.530">
    <property type="entry name" value="GntR ligand-binding domain-like"/>
    <property type="match status" value="1"/>
</dbReference>
<dbReference type="InterPro" id="IPR008920">
    <property type="entry name" value="TF_FadR/GntR_C"/>
</dbReference>
<dbReference type="SMART" id="SM00895">
    <property type="entry name" value="FCD"/>
    <property type="match status" value="1"/>
</dbReference>
<evidence type="ECO:0000313" key="6">
    <source>
        <dbReference type="Proteomes" id="UP000199286"/>
    </source>
</evidence>
<gene>
    <name evidence="5" type="ORF">SAMN05444340_101434</name>
</gene>
<dbReference type="InterPro" id="IPR000524">
    <property type="entry name" value="Tscrpt_reg_HTH_GntR"/>
</dbReference>
<dbReference type="PANTHER" id="PTHR43537">
    <property type="entry name" value="TRANSCRIPTIONAL REGULATOR, GNTR FAMILY"/>
    <property type="match status" value="1"/>
</dbReference>
<dbReference type="SUPFAM" id="SSF46785">
    <property type="entry name" value="Winged helix' DNA-binding domain"/>
    <property type="match status" value="1"/>
</dbReference>
<dbReference type="Gene3D" id="1.10.10.10">
    <property type="entry name" value="Winged helix-like DNA-binding domain superfamily/Winged helix DNA-binding domain"/>
    <property type="match status" value="1"/>
</dbReference>
<keyword evidence="3" id="KW-0804">Transcription</keyword>
<evidence type="ECO:0000256" key="3">
    <source>
        <dbReference type="ARBA" id="ARBA00023163"/>
    </source>
</evidence>
<keyword evidence="6" id="KW-1185">Reference proteome</keyword>
<dbReference type="GO" id="GO:0003700">
    <property type="term" value="F:DNA-binding transcription factor activity"/>
    <property type="evidence" value="ECO:0007669"/>
    <property type="project" value="InterPro"/>
</dbReference>
<dbReference type="GO" id="GO:0003677">
    <property type="term" value="F:DNA binding"/>
    <property type="evidence" value="ECO:0007669"/>
    <property type="project" value="UniProtKB-KW"/>
</dbReference>
<evidence type="ECO:0000259" key="4">
    <source>
        <dbReference type="PROSITE" id="PS50949"/>
    </source>
</evidence>
<evidence type="ECO:0000256" key="2">
    <source>
        <dbReference type="ARBA" id="ARBA00023125"/>
    </source>
</evidence>
<dbReference type="PRINTS" id="PR00035">
    <property type="entry name" value="HTHGNTR"/>
</dbReference>
<dbReference type="Pfam" id="PF07729">
    <property type="entry name" value="FCD"/>
    <property type="match status" value="1"/>
</dbReference>
<name>A0A1H3FIU0_9RHOB</name>